<dbReference type="AlphaFoldDB" id="A0A9J7BR99"/>
<organism evidence="2 3">
    <name type="scientific">Occallatibacter riparius</name>
    <dbReference type="NCBI Taxonomy" id="1002689"/>
    <lineage>
        <taxon>Bacteria</taxon>
        <taxon>Pseudomonadati</taxon>
        <taxon>Acidobacteriota</taxon>
        <taxon>Terriglobia</taxon>
        <taxon>Terriglobales</taxon>
        <taxon>Acidobacteriaceae</taxon>
        <taxon>Occallatibacter</taxon>
    </lineage>
</organism>
<protein>
    <submittedName>
        <fullName evidence="2">S41 family peptidase</fullName>
    </submittedName>
</protein>
<reference evidence="2" key="1">
    <citation type="submission" date="2021-04" db="EMBL/GenBank/DDBJ databases">
        <title>Phylogenetic analysis of Acidobacteriaceae.</title>
        <authorList>
            <person name="Qiu L."/>
            <person name="Zhang Q."/>
        </authorList>
    </citation>
    <scope>NUCLEOTIDE SEQUENCE</scope>
    <source>
        <strain evidence="2">DSM 25168</strain>
    </source>
</reference>
<feature type="domain" description="Tail specific protease" evidence="1">
    <location>
        <begin position="141"/>
        <end position="387"/>
    </location>
</feature>
<dbReference type="GO" id="GO:0008236">
    <property type="term" value="F:serine-type peptidase activity"/>
    <property type="evidence" value="ECO:0007669"/>
    <property type="project" value="InterPro"/>
</dbReference>
<dbReference type="GO" id="GO:0004175">
    <property type="term" value="F:endopeptidase activity"/>
    <property type="evidence" value="ECO:0007669"/>
    <property type="project" value="TreeGrafter"/>
</dbReference>
<dbReference type="SUPFAM" id="SSF52096">
    <property type="entry name" value="ClpP/crotonase"/>
    <property type="match status" value="1"/>
</dbReference>
<dbReference type="InterPro" id="IPR005151">
    <property type="entry name" value="Tail-specific_protease"/>
</dbReference>
<dbReference type="EMBL" id="CP093313">
    <property type="protein sequence ID" value="UWZ85105.1"/>
    <property type="molecule type" value="Genomic_DNA"/>
</dbReference>
<dbReference type="PANTHER" id="PTHR32060:SF30">
    <property type="entry name" value="CARBOXY-TERMINAL PROCESSING PROTEASE CTPA"/>
    <property type="match status" value="1"/>
</dbReference>
<dbReference type="GO" id="GO:0007165">
    <property type="term" value="P:signal transduction"/>
    <property type="evidence" value="ECO:0007669"/>
    <property type="project" value="TreeGrafter"/>
</dbReference>
<dbReference type="RefSeq" id="WP_260794619.1">
    <property type="nucleotide sequence ID" value="NZ_CP093313.1"/>
</dbReference>
<dbReference type="Gene3D" id="3.30.750.44">
    <property type="match status" value="1"/>
</dbReference>
<keyword evidence="3" id="KW-1185">Reference proteome</keyword>
<accession>A0A9J7BR99</accession>
<evidence type="ECO:0000313" key="2">
    <source>
        <dbReference type="EMBL" id="UWZ85105.1"/>
    </source>
</evidence>
<evidence type="ECO:0000259" key="1">
    <source>
        <dbReference type="SMART" id="SM00245"/>
    </source>
</evidence>
<name>A0A9J7BR99_9BACT</name>
<dbReference type="PANTHER" id="PTHR32060">
    <property type="entry name" value="TAIL-SPECIFIC PROTEASE"/>
    <property type="match status" value="1"/>
</dbReference>
<dbReference type="GO" id="GO:0006508">
    <property type="term" value="P:proteolysis"/>
    <property type="evidence" value="ECO:0007669"/>
    <property type="project" value="InterPro"/>
</dbReference>
<dbReference type="Gene3D" id="3.90.226.10">
    <property type="entry name" value="2-enoyl-CoA Hydratase, Chain A, domain 1"/>
    <property type="match status" value="1"/>
</dbReference>
<sequence length="412" mass="44370">MALTRSDRQNLLGKISTLVAEKYYDPTFGGKDWKQIVAKHTESILGADTVDGFEAAVTSMLHEVHTSGLGLLGPTTKITPRNAINASFRKVETNADGTRWVFQDVLPGGVAARAGVQPGDSLISAKGQNVSPDEPPVFPMDERIPIVISRNGNRAEKRLDLATPEPKYKDNPYSEPDSVTAAMAAESLGAVKVSLFPGKIGIDFAKDVDAVFHEKIPNVKRLVIDLRGNPGGGIGGLHLMSYLTPSKVPIGFSLDRPTAERGYDKASLPKLDHIPKSKLEIPLLAIKFLGKKSVVLETSGLGSQSFHGRVVILVNEHTTGAAEMLAQFAQENGLGTIVGNKTPGRLLSRSGFKIGHDYRLVIPIGAYVSWNGNRIEGKGITPDVPVDWSYGEALLGRDNQLSRAVEVAQELR</sequence>
<dbReference type="Proteomes" id="UP001059380">
    <property type="component" value="Chromosome"/>
</dbReference>
<dbReference type="GO" id="GO:0030288">
    <property type="term" value="C:outer membrane-bounded periplasmic space"/>
    <property type="evidence" value="ECO:0007669"/>
    <property type="project" value="TreeGrafter"/>
</dbReference>
<dbReference type="Gene3D" id="2.30.42.10">
    <property type="match status" value="1"/>
</dbReference>
<dbReference type="Pfam" id="PF03572">
    <property type="entry name" value="Peptidase_S41"/>
    <property type="match status" value="1"/>
</dbReference>
<dbReference type="InterPro" id="IPR029045">
    <property type="entry name" value="ClpP/crotonase-like_dom_sf"/>
</dbReference>
<dbReference type="SUPFAM" id="SSF50156">
    <property type="entry name" value="PDZ domain-like"/>
    <property type="match status" value="1"/>
</dbReference>
<evidence type="ECO:0000313" key="3">
    <source>
        <dbReference type="Proteomes" id="UP001059380"/>
    </source>
</evidence>
<proteinExistence type="predicted"/>
<dbReference type="SMART" id="SM00245">
    <property type="entry name" value="TSPc"/>
    <property type="match status" value="1"/>
</dbReference>
<gene>
    <name evidence="2" type="ORF">MOP44_03975</name>
</gene>
<dbReference type="KEGG" id="orp:MOP44_03975"/>
<dbReference type="InterPro" id="IPR036034">
    <property type="entry name" value="PDZ_sf"/>
</dbReference>